<evidence type="ECO:0000256" key="3">
    <source>
        <dbReference type="ARBA" id="ARBA00022448"/>
    </source>
</evidence>
<name>A0AAP2Z5H0_9EURY</name>
<proteinExistence type="inferred from homology"/>
<dbReference type="InterPro" id="IPR006153">
    <property type="entry name" value="Cation/H_exchanger_TM"/>
</dbReference>
<evidence type="ECO:0000259" key="9">
    <source>
        <dbReference type="Pfam" id="PF02254"/>
    </source>
</evidence>
<dbReference type="Proteomes" id="UP001321047">
    <property type="component" value="Unassembled WGS sequence"/>
</dbReference>
<dbReference type="Pfam" id="PF00999">
    <property type="entry name" value="Na_H_Exchanger"/>
    <property type="match status" value="1"/>
</dbReference>
<feature type="transmembrane region" description="Helical" evidence="7">
    <location>
        <begin position="141"/>
        <end position="162"/>
    </location>
</feature>
<evidence type="ECO:0000256" key="4">
    <source>
        <dbReference type="ARBA" id="ARBA00022692"/>
    </source>
</evidence>
<evidence type="ECO:0000313" key="11">
    <source>
        <dbReference type="Proteomes" id="UP001321047"/>
    </source>
</evidence>
<feature type="transmembrane region" description="Helical" evidence="7">
    <location>
        <begin position="29"/>
        <end position="46"/>
    </location>
</feature>
<organism evidence="10 11">
    <name type="scientific">Natronosalvus hydrolyticus</name>
    <dbReference type="NCBI Taxonomy" id="2979988"/>
    <lineage>
        <taxon>Archaea</taxon>
        <taxon>Methanobacteriati</taxon>
        <taxon>Methanobacteriota</taxon>
        <taxon>Stenosarchaea group</taxon>
        <taxon>Halobacteria</taxon>
        <taxon>Halobacteriales</taxon>
        <taxon>Natrialbaceae</taxon>
        <taxon>Natronosalvus</taxon>
    </lineage>
</organism>
<evidence type="ECO:0000256" key="5">
    <source>
        <dbReference type="ARBA" id="ARBA00022989"/>
    </source>
</evidence>
<feature type="domain" description="RCK N-terminal" evidence="9">
    <location>
        <begin position="407"/>
        <end position="479"/>
    </location>
</feature>
<evidence type="ECO:0000259" key="8">
    <source>
        <dbReference type="Pfam" id="PF00999"/>
    </source>
</evidence>
<keyword evidence="4 7" id="KW-0812">Transmembrane</keyword>
<evidence type="ECO:0000256" key="6">
    <source>
        <dbReference type="ARBA" id="ARBA00023136"/>
    </source>
</evidence>
<feature type="transmembrane region" description="Helical" evidence="7">
    <location>
        <begin position="110"/>
        <end position="129"/>
    </location>
</feature>
<feature type="transmembrane region" description="Helical" evidence="7">
    <location>
        <begin position="259"/>
        <end position="281"/>
    </location>
</feature>
<dbReference type="PANTHER" id="PTHR42751:SF3">
    <property type="entry name" value="SODIUM_GLUTAMATE SYMPORTER"/>
    <property type="match status" value="1"/>
</dbReference>
<reference evidence="10 11" key="1">
    <citation type="submission" date="2022-09" db="EMBL/GenBank/DDBJ databases">
        <title>Enrichment on poylsaccharides allowed isolation of novel metabolic and taxonomic groups of Haloarchaea.</title>
        <authorList>
            <person name="Sorokin D.Y."/>
            <person name="Elcheninov A.G."/>
            <person name="Khizhniak T.V."/>
            <person name="Kolganova T.V."/>
            <person name="Kublanov I.V."/>
        </authorList>
    </citation>
    <scope>NUCLEOTIDE SEQUENCE [LARGE SCALE GENOMIC DNA]</scope>
    <source>
        <strain evidence="10 11">AArc-curdl1</strain>
    </source>
</reference>
<gene>
    <name evidence="10" type="ORF">OB919_03710</name>
</gene>
<evidence type="ECO:0000256" key="7">
    <source>
        <dbReference type="SAM" id="Phobius"/>
    </source>
</evidence>
<keyword evidence="5 7" id="KW-1133">Transmembrane helix</keyword>
<feature type="transmembrane region" description="Helical" evidence="7">
    <location>
        <begin position="6"/>
        <end position="22"/>
    </location>
</feature>
<protein>
    <submittedName>
        <fullName evidence="10">Cation:proton antiporter</fullName>
    </submittedName>
</protein>
<feature type="transmembrane region" description="Helical" evidence="7">
    <location>
        <begin position="52"/>
        <end position="70"/>
    </location>
</feature>
<dbReference type="InterPro" id="IPR003148">
    <property type="entry name" value="RCK_N"/>
</dbReference>
<comment type="similarity">
    <text evidence="2">Belongs to the monovalent cation:proton antiporter 2 (CPA2) transporter (TC 2.A.37) family.</text>
</comment>
<dbReference type="Gene3D" id="3.40.50.720">
    <property type="entry name" value="NAD(P)-binding Rossmann-like Domain"/>
    <property type="match status" value="1"/>
</dbReference>
<evidence type="ECO:0000256" key="2">
    <source>
        <dbReference type="ARBA" id="ARBA00005551"/>
    </source>
</evidence>
<feature type="transmembrane region" description="Helical" evidence="7">
    <location>
        <begin position="174"/>
        <end position="192"/>
    </location>
</feature>
<dbReference type="GO" id="GO:1902600">
    <property type="term" value="P:proton transmembrane transport"/>
    <property type="evidence" value="ECO:0007669"/>
    <property type="project" value="InterPro"/>
</dbReference>
<comment type="caution">
    <text evidence="10">The sequence shown here is derived from an EMBL/GenBank/DDBJ whole genome shotgun (WGS) entry which is preliminary data.</text>
</comment>
<dbReference type="InterPro" id="IPR038770">
    <property type="entry name" value="Na+/solute_symporter_sf"/>
</dbReference>
<evidence type="ECO:0000256" key="1">
    <source>
        <dbReference type="ARBA" id="ARBA00004141"/>
    </source>
</evidence>
<dbReference type="GO" id="GO:0015297">
    <property type="term" value="F:antiporter activity"/>
    <property type="evidence" value="ECO:0007669"/>
    <property type="project" value="InterPro"/>
</dbReference>
<comment type="subcellular location">
    <subcellularLocation>
        <location evidence="1">Membrane</location>
        <topology evidence="1">Multi-pass membrane protein</topology>
    </subcellularLocation>
</comment>
<accession>A0AAP2Z5H0</accession>
<dbReference type="EMBL" id="JAOPJZ010000002">
    <property type="protein sequence ID" value="MCU4751094.1"/>
    <property type="molecule type" value="Genomic_DNA"/>
</dbReference>
<sequence length="570" mass="61359">MSELLTTISLMFIITGPFLLIGNRFDLPTVPFLIIAGIVAGFVIDENLALELARYGIALLVFMFGIRIDLTNARPILRDSEVAAIGQILVVGGLGIGVGILFGIPLAEAVYLGIAVAFSSTIVGTALLQTEIRQELVRGRLAETIHFIQDLVAIVILLVLGAETLTADPIATQLGYGVVLFALAFLLDRYLLDVVGRLADDSDELMIIGIISLLVLFVAAATLAGVSIVVGAFAAGLAIRYNPVEHPGLFNGLVSIRDFFLAIFFVTVGALVVVPFVELGVAASVEKLLLVVGLVILTAVIKPVVTTAILIKSGYEARTSTLTSLSSDQISEFALIIAIEALLLEMLTQNVFDAIILAAAVTMITSSLTQQYNERIYRAVSSWITFEGTHAKIDERSSVPERPTEHVIIVGYGRKGQLLVDACENSDLPYVVIDNDPARLDSISSACDAYVFGDAMEMYTWDKANVEAATLVVSTVNSTPVSNRLLSFDFEADLILHTDDAAEGVTFFERGALYVSVSDVLAGEELAQQLRRLFDDGLSPEQLREERIAELNTYVAVVKDRDSGIVDVSQ</sequence>
<evidence type="ECO:0000313" key="10">
    <source>
        <dbReference type="EMBL" id="MCU4751094.1"/>
    </source>
</evidence>
<dbReference type="RefSeq" id="WP_342806524.1">
    <property type="nucleotide sequence ID" value="NZ_JAOPJZ010000002.1"/>
</dbReference>
<dbReference type="PANTHER" id="PTHR42751">
    <property type="entry name" value="SODIUM/HYDROGEN EXCHANGER FAMILY/TRKA DOMAIN PROTEIN"/>
    <property type="match status" value="1"/>
</dbReference>
<feature type="transmembrane region" description="Helical" evidence="7">
    <location>
        <begin position="288"/>
        <end position="310"/>
    </location>
</feature>
<keyword evidence="6 7" id="KW-0472">Membrane</keyword>
<feature type="transmembrane region" description="Helical" evidence="7">
    <location>
        <begin position="82"/>
        <end position="104"/>
    </location>
</feature>
<keyword evidence="3" id="KW-0813">Transport</keyword>
<dbReference type="GO" id="GO:0016020">
    <property type="term" value="C:membrane"/>
    <property type="evidence" value="ECO:0007669"/>
    <property type="project" value="UniProtKB-SubCell"/>
</dbReference>
<dbReference type="AlphaFoldDB" id="A0AAP2Z5H0"/>
<dbReference type="GO" id="GO:0006813">
    <property type="term" value="P:potassium ion transport"/>
    <property type="evidence" value="ECO:0007669"/>
    <property type="project" value="InterPro"/>
</dbReference>
<dbReference type="SUPFAM" id="SSF51735">
    <property type="entry name" value="NAD(P)-binding Rossmann-fold domains"/>
    <property type="match status" value="1"/>
</dbReference>
<feature type="domain" description="Cation/H+ exchanger transmembrane" evidence="8">
    <location>
        <begin position="13"/>
        <end position="366"/>
    </location>
</feature>
<dbReference type="Pfam" id="PF02254">
    <property type="entry name" value="TrkA_N"/>
    <property type="match status" value="1"/>
</dbReference>
<dbReference type="Gene3D" id="1.20.1530.20">
    <property type="match status" value="1"/>
</dbReference>
<dbReference type="InterPro" id="IPR036291">
    <property type="entry name" value="NAD(P)-bd_dom_sf"/>
</dbReference>
<keyword evidence="11" id="KW-1185">Reference proteome</keyword>
<feature type="transmembrane region" description="Helical" evidence="7">
    <location>
        <begin position="213"/>
        <end position="239"/>
    </location>
</feature>